<dbReference type="Proteomes" id="UP000811365">
    <property type="component" value="Unassembled WGS sequence"/>
</dbReference>
<sequence length="150" mass="16832">ARDGHTDGPADGEEKQLKIDGGETPAAEKAPTEPPEPPKPPAEPATPKYTPTFDEFWDAYPKKAEKGNAFKKYQARIHEGFSPEELLMAARNYATQCKRLGTEKQYIKHPKTFLSDSRPFLDYLPDKKKAQPPEDAVPDNKNPFAEYGEE</sequence>
<protein>
    <submittedName>
        <fullName evidence="2">Uncharacterized protein</fullName>
    </submittedName>
</protein>
<feature type="non-terminal residue" evidence="2">
    <location>
        <position position="1"/>
    </location>
</feature>
<accession>A0A9E1GJU5</accession>
<feature type="region of interest" description="Disordered" evidence="1">
    <location>
        <begin position="1"/>
        <end position="54"/>
    </location>
</feature>
<name>A0A9E1GJU5_9FIRM</name>
<feature type="region of interest" description="Disordered" evidence="1">
    <location>
        <begin position="118"/>
        <end position="150"/>
    </location>
</feature>
<dbReference type="AlphaFoldDB" id="A0A9E1GJU5"/>
<organism evidence="2 3">
    <name type="scientific">Faecalibacterium prausnitzii</name>
    <dbReference type="NCBI Taxonomy" id="853"/>
    <lineage>
        <taxon>Bacteria</taxon>
        <taxon>Bacillati</taxon>
        <taxon>Bacillota</taxon>
        <taxon>Clostridia</taxon>
        <taxon>Eubacteriales</taxon>
        <taxon>Oscillospiraceae</taxon>
        <taxon>Faecalibacterium</taxon>
    </lineage>
</organism>
<reference evidence="2" key="1">
    <citation type="submission" date="2021-02" db="EMBL/GenBank/DDBJ databases">
        <title>Infant gut strain persistence is associated with maternal origin, phylogeny, and functional potential including surface adhesion and iron acquisition.</title>
        <authorList>
            <person name="Lou Y.C."/>
        </authorList>
    </citation>
    <scope>NUCLEOTIDE SEQUENCE</scope>
    <source>
        <strain evidence="2">L2_039_000G1_dasL2_039_000G1_maxbin2.maxbin.077</strain>
    </source>
</reference>
<dbReference type="EMBL" id="JAGZYH010000019">
    <property type="protein sequence ID" value="MBS6621726.1"/>
    <property type="molecule type" value="Genomic_DNA"/>
</dbReference>
<feature type="compositionally biased region" description="Pro residues" evidence="1">
    <location>
        <begin position="32"/>
        <end position="44"/>
    </location>
</feature>
<gene>
    <name evidence="2" type="ORF">KH315_06125</name>
</gene>
<comment type="caution">
    <text evidence="2">The sequence shown here is derived from an EMBL/GenBank/DDBJ whole genome shotgun (WGS) entry which is preliminary data.</text>
</comment>
<evidence type="ECO:0000256" key="1">
    <source>
        <dbReference type="SAM" id="MobiDB-lite"/>
    </source>
</evidence>
<feature type="compositionally biased region" description="Basic and acidic residues" evidence="1">
    <location>
        <begin position="1"/>
        <end position="21"/>
    </location>
</feature>
<proteinExistence type="predicted"/>
<evidence type="ECO:0000313" key="2">
    <source>
        <dbReference type="EMBL" id="MBS6621726.1"/>
    </source>
</evidence>
<evidence type="ECO:0000313" key="3">
    <source>
        <dbReference type="Proteomes" id="UP000811365"/>
    </source>
</evidence>